<reference evidence="5" key="1">
    <citation type="submission" date="2016-01" db="EMBL/GenBank/DDBJ databases">
        <authorList>
            <person name="Peeters C."/>
        </authorList>
    </citation>
    <scope>NUCLEOTIDE SEQUENCE [LARGE SCALE GENOMIC DNA]</scope>
    <source>
        <strain evidence="5">LMG 22937</strain>
    </source>
</reference>
<dbReference type="PANTHER" id="PTHR36153:SF1">
    <property type="entry name" value="TYPE VI SECRETION SYSTEM COMPONENT TSSM1"/>
    <property type="match status" value="1"/>
</dbReference>
<keyword evidence="1" id="KW-1133">Transmembrane helix</keyword>
<dbReference type="Pfam" id="PF06744">
    <property type="entry name" value="IcmF_C"/>
    <property type="match status" value="1"/>
</dbReference>
<feature type="domain" description="Type VI secretion system IcmF C-terminal" evidence="2">
    <location>
        <begin position="1086"/>
        <end position="1191"/>
    </location>
</feature>
<evidence type="ECO:0000259" key="4">
    <source>
        <dbReference type="Pfam" id="PF14331"/>
    </source>
</evidence>
<dbReference type="InterPro" id="IPR017731">
    <property type="entry name" value="TssM1-like"/>
</dbReference>
<dbReference type="InterPro" id="IPR053156">
    <property type="entry name" value="T6SS_TssM-like"/>
</dbReference>
<dbReference type="OrthoDB" id="9758229at2"/>
<evidence type="ECO:0000259" key="3">
    <source>
        <dbReference type="Pfam" id="PF06761"/>
    </source>
</evidence>
<sequence>MKKILSIVFHPVLLLILGLLLAAAVIWLAGPLVSFARHYPLESENARYVAIGVVVALVILRALLKAWRARRKNASFADALAPRAEKVRNTPPGPADAEIATLRERFDEALAILREARIASAGRKAGWRDWTSLSARQYLYQLPWYMFIGAPGSGKTTALVHSGLRFPLADRFGTDRIRGVGGTRDCDWWFTDEAVLIDTAGRYTTHESDRDADRAAWNGFLGLLKSTRPRQPINGVLLTVSVPDLLASTPASLADMGAALRARVRELTEQFGTRFPVYVLVTKADLLAGFTEFFADLTKEERAQVFGFTLPFEPDGAQNTKDKASDFDTRVAAELDALEARLVGRVQGRLHAETGVLERAAILGFPQQFAALKPLVIDFLRATFMQSRHDEIPLVRGVYFTSGTQEGTPIDRVMGSVARALGIERNVIPARPSSGRSYFIERLLNEVVFTEQGLAGSNLRWARRRHLRRLAAYAAIAAVSLGALTLWGTSYLRNRAYVANVDQTALAARMVVAGTTSANASLPALLPLLSAVRGLASTPQVDAAHPPLAMQWGLWQGSKLDAASDSAYQRLLNDLFLPKLAARIEEQARSANAANPGYAYEALKAYLMVNEPEHQDPDALKAWIVTDWDRTLPREVGNEERAALAAHLDQLLARGAVHSNLPFDQSLVTHLRAMLAANPLAQRVYGRLKQQGVGADYPEFTVARAGGPNASIVFVRASGAPLTKGVPGLYSFDGYHQAFLKAIGQVAAQLASEEPWVLGIRDQSGLPRGDPATLQRLTEDVRLLYLQDYARIWSAFLDDIRIVRADSLTQATQIARILSAPDSPLATLARAASRETTLGARPADEASVVDKANDKVTAAREKLLKIIGEPDPTKIAPVASGTRLESIVDDRFAGLRALVTPAGGQPPPIAQTIGLINDMYLYLSATDEALQQKTAPPVSDVPARLRAQAGRLPEPVRTALVDLGSQGASKTQDARRANLSADLTESIASFCKRALAGRYPFSQSSVTDVLPEDFGALFAPGGKFDEFFQKNLAADVDMSAKPWAFKKVDQGQAPISPAGLAQFERAATIRNVFFHAGGKAPALTLQFKPVEMDPSILQLTLDVDGQVITYAHGPQVATTIQWPGTRGSARVSLQLTPPPTSSASNLVFEGPWALFRMFDRLDIEPTDQPERFFVTFNVEGRKARFEVTANSVENPFRLADLRAFSCPARL</sequence>
<feature type="transmembrane region" description="Helical" evidence="1">
    <location>
        <begin position="470"/>
        <end position="488"/>
    </location>
</feature>
<evidence type="ECO:0000313" key="5">
    <source>
        <dbReference type="EMBL" id="SAL79188.1"/>
    </source>
</evidence>
<dbReference type="Pfam" id="PF06761">
    <property type="entry name" value="IcmF-related"/>
    <property type="match status" value="1"/>
</dbReference>
<dbReference type="NCBIfam" id="TIGR03348">
    <property type="entry name" value="VI_IcmF"/>
    <property type="match status" value="1"/>
</dbReference>
<evidence type="ECO:0000259" key="2">
    <source>
        <dbReference type="Pfam" id="PF06744"/>
    </source>
</evidence>
<dbReference type="InterPro" id="IPR025743">
    <property type="entry name" value="TssM1_N"/>
</dbReference>
<keyword evidence="1" id="KW-0472">Membrane</keyword>
<dbReference type="EMBL" id="FCOL02000048">
    <property type="protein sequence ID" value="SAL79188.1"/>
    <property type="molecule type" value="Genomic_DNA"/>
</dbReference>
<keyword evidence="6" id="KW-1185">Reference proteome</keyword>
<dbReference type="SUPFAM" id="SSF52540">
    <property type="entry name" value="P-loop containing nucleoside triphosphate hydrolases"/>
    <property type="match status" value="1"/>
</dbReference>
<dbReference type="PANTHER" id="PTHR36153">
    <property type="entry name" value="INNER MEMBRANE PROTEIN-RELATED"/>
    <property type="match status" value="1"/>
</dbReference>
<accession>A0A158KDG3</accession>
<gene>
    <name evidence="5" type="ORF">AWB67_05402</name>
</gene>
<organism evidence="5 6">
    <name type="scientific">Caballeronia terrestris</name>
    <dbReference type="NCBI Taxonomy" id="1226301"/>
    <lineage>
        <taxon>Bacteria</taxon>
        <taxon>Pseudomonadati</taxon>
        <taxon>Pseudomonadota</taxon>
        <taxon>Betaproteobacteria</taxon>
        <taxon>Burkholderiales</taxon>
        <taxon>Burkholderiaceae</taxon>
        <taxon>Caballeronia</taxon>
    </lineage>
</organism>
<dbReference type="Pfam" id="PF14331">
    <property type="entry name" value="IcmF-related_N"/>
    <property type="match status" value="1"/>
</dbReference>
<dbReference type="InterPro" id="IPR010623">
    <property type="entry name" value="IcmF_C"/>
</dbReference>
<comment type="caution">
    <text evidence="5">The sequence shown here is derived from an EMBL/GenBank/DDBJ whole genome shotgun (WGS) entry which is preliminary data.</text>
</comment>
<feature type="domain" description="Type VI secretion system component TssM1 N-terminal" evidence="4">
    <location>
        <begin position="211"/>
        <end position="475"/>
    </location>
</feature>
<dbReference type="AlphaFoldDB" id="A0A158KDG3"/>
<dbReference type="InterPro" id="IPR027417">
    <property type="entry name" value="P-loop_NTPase"/>
</dbReference>
<dbReference type="Proteomes" id="UP000054925">
    <property type="component" value="Unassembled WGS sequence"/>
</dbReference>
<name>A0A158KDG3_9BURK</name>
<feature type="domain" description="IcmF-related" evidence="3">
    <location>
        <begin position="526"/>
        <end position="837"/>
    </location>
</feature>
<dbReference type="RefSeq" id="WP_087659242.1">
    <property type="nucleotide sequence ID" value="NZ_FCOL02000048.1"/>
</dbReference>
<keyword evidence="5" id="KW-0449">Lipoprotein</keyword>
<feature type="transmembrane region" description="Helical" evidence="1">
    <location>
        <begin position="46"/>
        <end position="64"/>
    </location>
</feature>
<protein>
    <submittedName>
        <fullName evidence="5">Lipoprotein</fullName>
    </submittedName>
</protein>
<keyword evidence="1" id="KW-0812">Transmembrane</keyword>
<evidence type="ECO:0000256" key="1">
    <source>
        <dbReference type="SAM" id="Phobius"/>
    </source>
</evidence>
<dbReference type="InterPro" id="IPR009612">
    <property type="entry name" value="IcmF-rel"/>
</dbReference>
<evidence type="ECO:0000313" key="6">
    <source>
        <dbReference type="Proteomes" id="UP000054925"/>
    </source>
</evidence>
<proteinExistence type="predicted"/>